<evidence type="ECO:0000313" key="2">
    <source>
        <dbReference type="Proteomes" id="UP000595140"/>
    </source>
</evidence>
<keyword evidence="2" id="KW-1185">Reference proteome</keyword>
<name>A0A484KMX0_9ASTE</name>
<dbReference type="EMBL" id="OOIL02000559">
    <property type="protein sequence ID" value="VFQ66680.1"/>
    <property type="molecule type" value="Genomic_DNA"/>
</dbReference>
<proteinExistence type="predicted"/>
<organism evidence="1 2">
    <name type="scientific">Cuscuta campestris</name>
    <dbReference type="NCBI Taxonomy" id="132261"/>
    <lineage>
        <taxon>Eukaryota</taxon>
        <taxon>Viridiplantae</taxon>
        <taxon>Streptophyta</taxon>
        <taxon>Embryophyta</taxon>
        <taxon>Tracheophyta</taxon>
        <taxon>Spermatophyta</taxon>
        <taxon>Magnoliopsida</taxon>
        <taxon>eudicotyledons</taxon>
        <taxon>Gunneridae</taxon>
        <taxon>Pentapetalae</taxon>
        <taxon>asterids</taxon>
        <taxon>lamiids</taxon>
        <taxon>Solanales</taxon>
        <taxon>Convolvulaceae</taxon>
        <taxon>Cuscuteae</taxon>
        <taxon>Cuscuta</taxon>
        <taxon>Cuscuta subgen. Grammica</taxon>
        <taxon>Cuscuta sect. Cleistogrammica</taxon>
    </lineage>
</organism>
<protein>
    <submittedName>
        <fullName evidence="1">Uncharacterized protein</fullName>
    </submittedName>
</protein>
<reference evidence="1 2" key="1">
    <citation type="submission" date="2018-04" db="EMBL/GenBank/DDBJ databases">
        <authorList>
            <person name="Vogel A."/>
        </authorList>
    </citation>
    <scope>NUCLEOTIDE SEQUENCE [LARGE SCALE GENOMIC DNA]</scope>
</reference>
<dbReference type="AlphaFoldDB" id="A0A484KMX0"/>
<sequence>MHMELGLLIQDEQCVPLNKSRGLGLLCSLVNYREELKTYRCLTCQQQKPGGLVSLSRKIHPDQLAYGGHGAFLSMI</sequence>
<dbReference type="Proteomes" id="UP000595140">
    <property type="component" value="Unassembled WGS sequence"/>
</dbReference>
<accession>A0A484KMX0</accession>
<evidence type="ECO:0000313" key="1">
    <source>
        <dbReference type="EMBL" id="VFQ66680.1"/>
    </source>
</evidence>
<gene>
    <name evidence="1" type="ORF">CCAM_LOCUS8456</name>
</gene>